<gene>
    <name evidence="2" type="ORF">KGQ19_30350</name>
</gene>
<dbReference type="RefSeq" id="WP_212015318.1">
    <property type="nucleotide sequence ID" value="NZ_JAAFYZ010000129.1"/>
</dbReference>
<dbReference type="Proteomes" id="UP000730482">
    <property type="component" value="Unassembled WGS sequence"/>
</dbReference>
<dbReference type="Gene3D" id="2.30.110.10">
    <property type="entry name" value="Electron Transport, Fmn-binding Protein, Chain A"/>
    <property type="match status" value="1"/>
</dbReference>
<dbReference type="InterPro" id="IPR011576">
    <property type="entry name" value="Pyridox_Oxase_N"/>
</dbReference>
<dbReference type="EMBL" id="JAAFYZ010000129">
    <property type="protein sequence ID" value="MBS2551178.1"/>
    <property type="molecule type" value="Genomic_DNA"/>
</dbReference>
<comment type="caution">
    <text evidence="2">The sequence shown here is derived from an EMBL/GenBank/DDBJ whole genome shotgun (WGS) entry which is preliminary data.</text>
</comment>
<dbReference type="Pfam" id="PF01243">
    <property type="entry name" value="PNPOx_N"/>
    <property type="match status" value="1"/>
</dbReference>
<protein>
    <submittedName>
        <fullName evidence="2">Pyridoxamine 5'-phosphate oxidase family protein</fullName>
    </submittedName>
</protein>
<dbReference type="InterPro" id="IPR012349">
    <property type="entry name" value="Split_barrel_FMN-bd"/>
</dbReference>
<keyword evidence="3" id="KW-1185">Reference proteome</keyword>
<evidence type="ECO:0000313" key="2">
    <source>
        <dbReference type="EMBL" id="MBS2551178.1"/>
    </source>
</evidence>
<feature type="domain" description="Pyridoxamine 5'-phosphate oxidase N-terminal" evidence="1">
    <location>
        <begin position="19"/>
        <end position="104"/>
    </location>
</feature>
<evidence type="ECO:0000313" key="3">
    <source>
        <dbReference type="Proteomes" id="UP000730482"/>
    </source>
</evidence>
<organism evidence="2 3">
    <name type="scientific">Catenulispora pinistramenti</name>
    <dbReference type="NCBI Taxonomy" id="2705254"/>
    <lineage>
        <taxon>Bacteria</taxon>
        <taxon>Bacillati</taxon>
        <taxon>Actinomycetota</taxon>
        <taxon>Actinomycetes</taxon>
        <taxon>Catenulisporales</taxon>
        <taxon>Catenulisporaceae</taxon>
        <taxon>Catenulispora</taxon>
    </lineage>
</organism>
<proteinExistence type="predicted"/>
<evidence type="ECO:0000259" key="1">
    <source>
        <dbReference type="Pfam" id="PF01243"/>
    </source>
</evidence>
<dbReference type="SUPFAM" id="SSF50475">
    <property type="entry name" value="FMN-binding split barrel"/>
    <property type="match status" value="1"/>
</dbReference>
<sequence length="184" mass="19783">MTEPDNTGPGQSGQNLAATAKAIITANRYLTIATTDEHSTPWASPVFFAADDNGTDFYWMSSPETRHSRALTTNPQVSLLIFDSTAAPLTGDALAMAATATQISGTDPQGPHGDLARALRIYPGPPERGGRPVDISQITGDSPYRMYRATAYEWYVQCPWGQGACLAHGHRYDHRIAVDLSGTS</sequence>
<accession>A0ABS5KYP2</accession>
<reference evidence="2 3" key="1">
    <citation type="submission" date="2020-02" db="EMBL/GenBank/DDBJ databases">
        <title>Acidophilic actinobacteria isolated from forest soil.</title>
        <authorList>
            <person name="Golinska P."/>
        </authorList>
    </citation>
    <scope>NUCLEOTIDE SEQUENCE [LARGE SCALE GENOMIC DNA]</scope>
    <source>
        <strain evidence="2 3">NL8</strain>
    </source>
</reference>
<name>A0ABS5KYP2_9ACTN</name>